<gene>
    <name evidence="2" type="ORF">KFK09_024872</name>
</gene>
<evidence type="ECO:0000256" key="1">
    <source>
        <dbReference type="SAM" id="Phobius"/>
    </source>
</evidence>
<feature type="transmembrane region" description="Helical" evidence="1">
    <location>
        <begin position="151"/>
        <end position="171"/>
    </location>
</feature>
<protein>
    <recommendedName>
        <fullName evidence="4">Transmembrane protein</fullName>
    </recommendedName>
</protein>
<organism evidence="2 3">
    <name type="scientific">Dendrobium nobile</name>
    <name type="common">Orchid</name>
    <dbReference type="NCBI Taxonomy" id="94219"/>
    <lineage>
        <taxon>Eukaryota</taxon>
        <taxon>Viridiplantae</taxon>
        <taxon>Streptophyta</taxon>
        <taxon>Embryophyta</taxon>
        <taxon>Tracheophyta</taxon>
        <taxon>Spermatophyta</taxon>
        <taxon>Magnoliopsida</taxon>
        <taxon>Liliopsida</taxon>
        <taxon>Asparagales</taxon>
        <taxon>Orchidaceae</taxon>
        <taxon>Epidendroideae</taxon>
        <taxon>Malaxideae</taxon>
        <taxon>Dendrobiinae</taxon>
        <taxon>Dendrobium</taxon>
    </lineage>
</organism>
<comment type="caution">
    <text evidence="2">The sequence shown here is derived from an EMBL/GenBank/DDBJ whole genome shotgun (WGS) entry which is preliminary data.</text>
</comment>
<accession>A0A8T3AEZ6</accession>
<feature type="transmembrane region" description="Helical" evidence="1">
    <location>
        <begin position="191"/>
        <end position="214"/>
    </location>
</feature>
<keyword evidence="1" id="KW-1133">Transmembrane helix</keyword>
<evidence type="ECO:0000313" key="2">
    <source>
        <dbReference type="EMBL" id="KAI0494729.1"/>
    </source>
</evidence>
<reference evidence="2" key="1">
    <citation type="journal article" date="2022" name="Front. Genet.">
        <title>Chromosome-Scale Assembly of the Dendrobium nobile Genome Provides Insights Into the Molecular Mechanism of the Biosynthesis of the Medicinal Active Ingredient of Dendrobium.</title>
        <authorList>
            <person name="Xu Q."/>
            <person name="Niu S.-C."/>
            <person name="Li K.-L."/>
            <person name="Zheng P.-J."/>
            <person name="Zhang X.-J."/>
            <person name="Jia Y."/>
            <person name="Liu Y."/>
            <person name="Niu Y.-X."/>
            <person name="Yu L.-H."/>
            <person name="Chen D.-F."/>
            <person name="Zhang G.-Q."/>
        </authorList>
    </citation>
    <scope>NUCLEOTIDE SEQUENCE</scope>
    <source>
        <tissue evidence="2">Leaf</tissue>
    </source>
</reference>
<keyword evidence="3" id="KW-1185">Reference proteome</keyword>
<proteinExistence type="predicted"/>
<dbReference type="EMBL" id="JAGYWB010000017">
    <property type="protein sequence ID" value="KAI0494729.1"/>
    <property type="molecule type" value="Genomic_DNA"/>
</dbReference>
<evidence type="ECO:0008006" key="4">
    <source>
        <dbReference type="Google" id="ProtNLM"/>
    </source>
</evidence>
<dbReference type="Proteomes" id="UP000829196">
    <property type="component" value="Unassembled WGS sequence"/>
</dbReference>
<evidence type="ECO:0000313" key="3">
    <source>
        <dbReference type="Proteomes" id="UP000829196"/>
    </source>
</evidence>
<keyword evidence="1" id="KW-0812">Transmembrane</keyword>
<feature type="transmembrane region" description="Helical" evidence="1">
    <location>
        <begin position="93"/>
        <end position="111"/>
    </location>
</feature>
<dbReference type="AlphaFoldDB" id="A0A8T3AEZ6"/>
<name>A0A8T3AEZ6_DENNO</name>
<keyword evidence="1" id="KW-0472">Membrane</keyword>
<sequence length="333" mass="36446">MCGGATIQEPFRLTRGFCWAEQGWTRGCDLVDDCRGSSDFDLTLVYVRLQGQWDCPSPRSVDGLLSSPSVAYSWSVVSWCSSCTSALAQQEHLPLSLFISLIFFPFFSFSFDQHIAKFLLGDALLWLKRAKSSSMLSDALMWLKRAKSSSMLSYFCAISAVISGTVLLLFLCNSAVSSMQTSCALCSGRPIGWVAWFAVISVWLCWQEIGWLCLGGRLDGCVFAGLTGLLWVDRVGLFMVGYLTVLLLPCWVLLFWLLGSCDTLVAGFAVLLLGASQEAQGCWKNTNALPHMATYTTARFHRGIGNLQPSTEAASMDTVTAHQVTALSPPKST</sequence>